<feature type="signal peptide" evidence="1">
    <location>
        <begin position="1"/>
        <end position="27"/>
    </location>
</feature>
<reference evidence="3 4" key="1">
    <citation type="submission" date="2023-07" db="EMBL/GenBank/DDBJ databases">
        <title>Sequencing the genomes of 1000 actinobacteria strains.</title>
        <authorList>
            <person name="Klenk H.-P."/>
        </authorList>
    </citation>
    <scope>NUCLEOTIDE SEQUENCE [LARGE SCALE GENOMIC DNA]</scope>
    <source>
        <strain evidence="3 4">DSM 19426</strain>
    </source>
</reference>
<dbReference type="Gene3D" id="3.60.10.10">
    <property type="entry name" value="Endonuclease/exonuclease/phosphatase"/>
    <property type="match status" value="1"/>
</dbReference>
<keyword evidence="4" id="KW-1185">Reference proteome</keyword>
<name>A0ABU2BTY7_9ACTN</name>
<gene>
    <name evidence="3" type="ORF">J2S63_001304</name>
</gene>
<comment type="caution">
    <text evidence="3">The sequence shown here is derived from an EMBL/GenBank/DDBJ whole genome shotgun (WGS) entry which is preliminary data.</text>
</comment>
<feature type="chain" id="PRO_5046432370" evidence="1">
    <location>
        <begin position="28"/>
        <end position="344"/>
    </location>
</feature>
<keyword evidence="1" id="KW-0732">Signal</keyword>
<dbReference type="GO" id="GO:0004519">
    <property type="term" value="F:endonuclease activity"/>
    <property type="evidence" value="ECO:0007669"/>
    <property type="project" value="UniProtKB-KW"/>
</dbReference>
<feature type="domain" description="Endonuclease/exonuclease/phosphatase" evidence="2">
    <location>
        <begin position="37"/>
        <end position="334"/>
    </location>
</feature>
<dbReference type="InterPro" id="IPR005135">
    <property type="entry name" value="Endo/exonuclease/phosphatase"/>
</dbReference>
<dbReference type="Pfam" id="PF03372">
    <property type="entry name" value="Exo_endo_phos"/>
    <property type="match status" value="1"/>
</dbReference>
<evidence type="ECO:0000259" key="2">
    <source>
        <dbReference type="Pfam" id="PF03372"/>
    </source>
</evidence>
<proteinExistence type="predicted"/>
<dbReference type="InterPro" id="IPR050410">
    <property type="entry name" value="CCR4/nocturin_mRNA_transcr"/>
</dbReference>
<dbReference type="InterPro" id="IPR036691">
    <property type="entry name" value="Endo/exonu/phosph_ase_sf"/>
</dbReference>
<dbReference type="PANTHER" id="PTHR12121:SF36">
    <property type="entry name" value="ENDONUCLEASE_EXONUCLEASE_PHOSPHATASE DOMAIN-CONTAINING PROTEIN"/>
    <property type="match status" value="1"/>
</dbReference>
<evidence type="ECO:0000313" key="3">
    <source>
        <dbReference type="EMBL" id="MDR7361751.1"/>
    </source>
</evidence>
<organism evidence="3 4">
    <name type="scientific">Nocardioides marmoribigeumensis</name>
    <dbReference type="NCBI Taxonomy" id="433649"/>
    <lineage>
        <taxon>Bacteria</taxon>
        <taxon>Bacillati</taxon>
        <taxon>Actinomycetota</taxon>
        <taxon>Actinomycetes</taxon>
        <taxon>Propionibacteriales</taxon>
        <taxon>Nocardioidaceae</taxon>
        <taxon>Nocardioides</taxon>
    </lineage>
</organism>
<sequence>MKKLLCTVAASLVAGLVVVAPSTPAEARGSMNIRVGTFNVLTVSMDTTDGNRRPWRDRRGTIIRQVLDERLDVLGAQEINQGKYFRARLVDGITQMTDLRNGLNKAGGTYALTNTAGFNCVDPSTNYKCTYRYRAASGDNRILYNTSKLRLVRQGTYKYRNQGSTFTSYLPWATFRTRATGYEFTFASTHLTTTSDSLRRAQWSELIKKMTYLRDHYARPVMVVGDFNAQKFSKIAEIYLPAMRRAGFGDVTGQQAYESRITRPRAQRRINGFINSWNRMDRNVKNYSYYDDRTRMGNTIDYIFASNALAVPEYKLCLNYGSDLQVNGVMPSDHNMLRATITLG</sequence>
<dbReference type="PANTHER" id="PTHR12121">
    <property type="entry name" value="CARBON CATABOLITE REPRESSOR PROTEIN 4"/>
    <property type="match status" value="1"/>
</dbReference>
<keyword evidence="3" id="KW-0255">Endonuclease</keyword>
<dbReference type="GO" id="GO:0016787">
    <property type="term" value="F:hydrolase activity"/>
    <property type="evidence" value="ECO:0007669"/>
    <property type="project" value="UniProtKB-KW"/>
</dbReference>
<protein>
    <submittedName>
        <fullName evidence="3">Endonuclease/exonuclease/phosphatase family metal-dependent hydrolase</fullName>
    </submittedName>
</protein>
<keyword evidence="3" id="KW-0540">Nuclease</keyword>
<dbReference type="EMBL" id="JAVDYG010000001">
    <property type="protein sequence ID" value="MDR7361751.1"/>
    <property type="molecule type" value="Genomic_DNA"/>
</dbReference>
<evidence type="ECO:0000313" key="4">
    <source>
        <dbReference type="Proteomes" id="UP001183648"/>
    </source>
</evidence>
<dbReference type="SUPFAM" id="SSF56219">
    <property type="entry name" value="DNase I-like"/>
    <property type="match status" value="1"/>
</dbReference>
<keyword evidence="3" id="KW-0378">Hydrolase</keyword>
<accession>A0ABU2BTY7</accession>
<dbReference type="RefSeq" id="WP_310300181.1">
    <property type="nucleotide sequence ID" value="NZ_BAAAPS010000001.1"/>
</dbReference>
<evidence type="ECO:0000256" key="1">
    <source>
        <dbReference type="SAM" id="SignalP"/>
    </source>
</evidence>
<dbReference type="Proteomes" id="UP001183648">
    <property type="component" value="Unassembled WGS sequence"/>
</dbReference>